<keyword evidence="5" id="KW-1185">Reference proteome</keyword>
<organism evidence="4 5">
    <name type="scientific">Methylovirgula ligni</name>
    <dbReference type="NCBI Taxonomy" id="569860"/>
    <lineage>
        <taxon>Bacteria</taxon>
        <taxon>Pseudomonadati</taxon>
        <taxon>Pseudomonadota</taxon>
        <taxon>Alphaproteobacteria</taxon>
        <taxon>Hyphomicrobiales</taxon>
        <taxon>Beijerinckiaceae</taxon>
        <taxon>Methylovirgula</taxon>
    </lineage>
</organism>
<name>A0A3D9Z149_9HYPH</name>
<dbReference type="OrthoDB" id="9808689at2"/>
<protein>
    <submittedName>
        <fullName evidence="4">Phospholipid/cholesterol/gamma-HCH transport system substrate-binding protein</fullName>
    </submittedName>
</protein>
<evidence type="ECO:0000313" key="5">
    <source>
        <dbReference type="Proteomes" id="UP000256900"/>
    </source>
</evidence>
<dbReference type="RefSeq" id="WP_115834690.1">
    <property type="nucleotide sequence ID" value="NZ_CP025086.1"/>
</dbReference>
<evidence type="ECO:0000256" key="1">
    <source>
        <dbReference type="SAM" id="Phobius"/>
    </source>
</evidence>
<evidence type="ECO:0000259" key="2">
    <source>
        <dbReference type="Pfam" id="PF02470"/>
    </source>
</evidence>
<dbReference type="Gene3D" id="3.40.50.10610">
    <property type="entry name" value="ABC-type transport auxiliary lipoprotein component"/>
    <property type="match status" value="1"/>
</dbReference>
<evidence type="ECO:0000259" key="3">
    <source>
        <dbReference type="Pfam" id="PF03886"/>
    </source>
</evidence>
<reference evidence="4 5" key="1">
    <citation type="submission" date="2018-08" db="EMBL/GenBank/DDBJ databases">
        <title>Genomic Encyclopedia of Type Strains, Phase IV (KMG-IV): sequencing the most valuable type-strain genomes for metagenomic binning, comparative biology and taxonomic classification.</title>
        <authorList>
            <person name="Goeker M."/>
        </authorList>
    </citation>
    <scope>NUCLEOTIDE SEQUENCE [LARGE SCALE GENOMIC DNA]</scope>
    <source>
        <strain evidence="4 5">BW863</strain>
    </source>
</reference>
<evidence type="ECO:0000313" key="4">
    <source>
        <dbReference type="EMBL" id="REF88837.1"/>
    </source>
</evidence>
<dbReference type="AlphaFoldDB" id="A0A3D9Z149"/>
<sequence>METSARYILVGLFTLIAIVVGFCFVYWLNNNGAVGERESYQIHFLGPVSGLQNGAAVQLNGIHVGEVTSLRLDKDNQVVATIAILKGMTLRADTGVSVDFQGLMGTPLISLKGGSPGSPVLVPNPQKPPVLEADVSAGQDLTQTARGTLNRIDKILEDNAAPIKDTIGSLKTFSAALARNSNRVDTILAGLEKMTGGSPAEQPKPIYDLAVDAAAIPHINVKDQFSVPEPTAVLALDTQRMLTRSDSGQIAQFGNAQWSDNIPKLLQAKLVQALAQAGVEAQATTPDQAATATGPQLVIDLQNFALTTGPQPTAEIAFSAKIVSATGKIVATRDFHAAAPAAGTDVAASVAAFNKAFSDVVRSLTTWVGAAN</sequence>
<dbReference type="Pfam" id="PF03886">
    <property type="entry name" value="ABC_trans_aux"/>
    <property type="match status" value="1"/>
</dbReference>
<feature type="domain" description="ABC-type transport auxiliary lipoprotein component" evidence="3">
    <location>
        <begin position="207"/>
        <end position="363"/>
    </location>
</feature>
<feature type="domain" description="Mce/MlaD" evidence="2">
    <location>
        <begin position="44"/>
        <end position="114"/>
    </location>
</feature>
<accession>A0A3D9Z149</accession>
<dbReference type="PANTHER" id="PTHR36698">
    <property type="entry name" value="BLL5892 PROTEIN"/>
    <property type="match status" value="1"/>
</dbReference>
<dbReference type="PANTHER" id="PTHR36698:SF2">
    <property type="entry name" value="MCE_MLAD DOMAIN-CONTAINING PROTEIN"/>
    <property type="match status" value="1"/>
</dbReference>
<keyword evidence="1" id="KW-0472">Membrane</keyword>
<keyword evidence="1" id="KW-1133">Transmembrane helix</keyword>
<keyword evidence="1" id="KW-0812">Transmembrane</keyword>
<feature type="transmembrane region" description="Helical" evidence="1">
    <location>
        <begin position="7"/>
        <end position="28"/>
    </location>
</feature>
<dbReference type="Pfam" id="PF02470">
    <property type="entry name" value="MlaD"/>
    <property type="match status" value="1"/>
</dbReference>
<dbReference type="EMBL" id="QUMO01000001">
    <property type="protein sequence ID" value="REF88837.1"/>
    <property type="molecule type" value="Genomic_DNA"/>
</dbReference>
<dbReference type="InterPro" id="IPR005586">
    <property type="entry name" value="ABC_trans_aux"/>
</dbReference>
<dbReference type="Proteomes" id="UP000256900">
    <property type="component" value="Unassembled WGS sequence"/>
</dbReference>
<gene>
    <name evidence="4" type="ORF">DES32_0045</name>
</gene>
<dbReference type="InterPro" id="IPR003399">
    <property type="entry name" value="Mce/MlaD"/>
</dbReference>
<dbReference type="SUPFAM" id="SSF159594">
    <property type="entry name" value="XCC0632-like"/>
    <property type="match status" value="1"/>
</dbReference>
<comment type="caution">
    <text evidence="4">The sequence shown here is derived from an EMBL/GenBank/DDBJ whole genome shotgun (WGS) entry which is preliminary data.</text>
</comment>
<proteinExistence type="predicted"/>